<name>A0A381EI64_CAMUP</name>
<proteinExistence type="predicted"/>
<dbReference type="InterPro" id="IPR049887">
    <property type="entry name" value="CmeU-like"/>
</dbReference>
<evidence type="ECO:0000313" key="2">
    <source>
        <dbReference type="Proteomes" id="UP000254161"/>
    </source>
</evidence>
<gene>
    <name evidence="1" type="ORF">NCTC12264_00953</name>
</gene>
<dbReference type="NCBIfam" id="NF041329">
    <property type="entry name" value="CmeU"/>
    <property type="match status" value="1"/>
</dbReference>
<accession>A0A381EI64</accession>
<dbReference type="Proteomes" id="UP000254161">
    <property type="component" value="Unassembled WGS sequence"/>
</dbReference>
<dbReference type="RefSeq" id="WP_115629950.1">
    <property type="nucleotide sequence ID" value="NZ_JANKIR010000020.1"/>
</dbReference>
<dbReference type="AlphaFoldDB" id="A0A381EI64"/>
<protein>
    <submittedName>
        <fullName evidence="1">Uncharacterized protein</fullName>
    </submittedName>
</protein>
<dbReference type="EMBL" id="UFUZ01000001">
    <property type="protein sequence ID" value="SUX26724.1"/>
    <property type="molecule type" value="Genomic_DNA"/>
</dbReference>
<organism evidence="1 2">
    <name type="scientific">Campylobacter upsaliensis</name>
    <dbReference type="NCBI Taxonomy" id="28080"/>
    <lineage>
        <taxon>Bacteria</taxon>
        <taxon>Pseudomonadati</taxon>
        <taxon>Campylobacterota</taxon>
        <taxon>Epsilonproteobacteria</taxon>
        <taxon>Campylobacterales</taxon>
        <taxon>Campylobacteraceae</taxon>
        <taxon>Campylobacter</taxon>
    </lineage>
</organism>
<evidence type="ECO:0000313" key="1">
    <source>
        <dbReference type="EMBL" id="SUX26724.1"/>
    </source>
</evidence>
<sequence length="82" mass="10051">MEKEQIVANLKDFFAKREEFFQYFDANLSKKENIDAFDFSKKNELNAEEIYKRFYHFDYAMRKLLPPLFKAYEIHPTKDLKD</sequence>
<reference evidence="1 2" key="1">
    <citation type="submission" date="2018-06" db="EMBL/GenBank/DDBJ databases">
        <authorList>
            <consortium name="Pathogen Informatics"/>
            <person name="Doyle S."/>
        </authorList>
    </citation>
    <scope>NUCLEOTIDE SEQUENCE [LARGE SCALE GENOMIC DNA]</scope>
    <source>
        <strain evidence="1 2">NCTC12264</strain>
    </source>
</reference>